<gene>
    <name evidence="1" type="ORF">HMPREF1536_01189</name>
</gene>
<name>A0A0F5JKS4_9BACT</name>
<keyword evidence="2" id="KW-1185">Reference proteome</keyword>
<dbReference type="HOGENOM" id="CLU_110687_2_1_10"/>
<evidence type="ECO:0000313" key="1">
    <source>
        <dbReference type="EMBL" id="KKB58314.1"/>
    </source>
</evidence>
<sequence length="120" mass="13307">MNYDIIFNQPFAREVKRLNKKYHSLKSDLCLLEQELLSNPNAGVDLGNGVHKVRMAIGSKGRGKSHGARVITVLITLDEDNAEINLLYIYDKADRDTISPAEIENLLKAAGLKLSDTGKL</sequence>
<evidence type="ECO:0008006" key="3">
    <source>
        <dbReference type="Google" id="ProtNLM"/>
    </source>
</evidence>
<reference evidence="1 2" key="1">
    <citation type="submission" date="2013-04" db="EMBL/GenBank/DDBJ databases">
        <title>The Genome Sequence of Parabacteroides gordonii DSM 23371.</title>
        <authorList>
            <consortium name="The Broad Institute Genomics Platform"/>
            <person name="Earl A."/>
            <person name="Ward D."/>
            <person name="Feldgarden M."/>
            <person name="Gevers D."/>
            <person name="Martens E."/>
            <person name="Sakamoto M."/>
            <person name="Benno Y."/>
            <person name="Suzuki N."/>
            <person name="Matsunaga N."/>
            <person name="Koshihara K."/>
            <person name="Seki M."/>
            <person name="Komiya H."/>
            <person name="Walker B."/>
            <person name="Young S."/>
            <person name="Zeng Q."/>
            <person name="Gargeya S."/>
            <person name="Fitzgerald M."/>
            <person name="Haas B."/>
            <person name="Abouelleil A."/>
            <person name="Allen A.W."/>
            <person name="Alvarado L."/>
            <person name="Arachchi H.M."/>
            <person name="Berlin A.M."/>
            <person name="Chapman S.B."/>
            <person name="Gainer-Dewar J."/>
            <person name="Goldberg J."/>
            <person name="Griggs A."/>
            <person name="Gujja S."/>
            <person name="Hansen M."/>
            <person name="Howarth C."/>
            <person name="Imamovic A."/>
            <person name="Ireland A."/>
            <person name="Larimer J."/>
            <person name="McCowan C."/>
            <person name="Murphy C."/>
            <person name="Pearson M."/>
            <person name="Poon T.W."/>
            <person name="Priest M."/>
            <person name="Roberts A."/>
            <person name="Saif S."/>
            <person name="Shea T."/>
            <person name="Sisk P."/>
            <person name="Sykes S."/>
            <person name="Wortman J."/>
            <person name="Nusbaum C."/>
            <person name="Birren B."/>
        </authorList>
    </citation>
    <scope>NUCLEOTIDE SEQUENCE [LARGE SCALE GENOMIC DNA]</scope>
    <source>
        <strain evidence="1 2">MS-1</strain>
    </source>
</reference>
<organism evidence="1 2">
    <name type="scientific">Parabacteroides gordonii MS-1 = DSM 23371</name>
    <dbReference type="NCBI Taxonomy" id="1203610"/>
    <lineage>
        <taxon>Bacteria</taxon>
        <taxon>Pseudomonadati</taxon>
        <taxon>Bacteroidota</taxon>
        <taxon>Bacteroidia</taxon>
        <taxon>Bacteroidales</taxon>
        <taxon>Tannerellaceae</taxon>
        <taxon>Parabacteroides</taxon>
    </lineage>
</organism>
<dbReference type="EMBL" id="AQHW01000009">
    <property type="protein sequence ID" value="KKB58314.1"/>
    <property type="molecule type" value="Genomic_DNA"/>
</dbReference>
<dbReference type="InterPro" id="IPR009387">
    <property type="entry name" value="HigB-2"/>
</dbReference>
<dbReference type="Pfam" id="PF06296">
    <property type="entry name" value="RelE"/>
    <property type="match status" value="1"/>
</dbReference>
<protein>
    <recommendedName>
        <fullName evidence="3">Addiction module toxin RelE</fullName>
    </recommendedName>
</protein>
<dbReference type="Proteomes" id="UP000033035">
    <property type="component" value="Unassembled WGS sequence"/>
</dbReference>
<evidence type="ECO:0000313" key="2">
    <source>
        <dbReference type="Proteomes" id="UP000033035"/>
    </source>
</evidence>
<dbReference type="RefSeq" id="WP_028727740.1">
    <property type="nucleotide sequence ID" value="NZ_AUAE01000018.1"/>
</dbReference>
<comment type="caution">
    <text evidence="1">The sequence shown here is derived from an EMBL/GenBank/DDBJ whole genome shotgun (WGS) entry which is preliminary data.</text>
</comment>
<accession>A0A0F5JKS4</accession>
<dbReference type="PATRIC" id="fig|1203610.3.peg.1212"/>
<dbReference type="STRING" id="1203610.HMPREF1536_01189"/>
<dbReference type="AlphaFoldDB" id="A0A0F5JKS4"/>
<proteinExistence type="predicted"/>